<dbReference type="InterPro" id="IPR011006">
    <property type="entry name" value="CheY-like_superfamily"/>
</dbReference>
<evidence type="ECO:0000313" key="2">
    <source>
        <dbReference type="Proteomes" id="UP000463951"/>
    </source>
</evidence>
<dbReference type="SUPFAM" id="SSF52172">
    <property type="entry name" value="CheY-like"/>
    <property type="match status" value="1"/>
</dbReference>
<dbReference type="AlphaFoldDB" id="A0A499UGB2"/>
<protein>
    <recommendedName>
        <fullName evidence="3">Response regulatory domain-containing protein</fullName>
    </recommendedName>
</protein>
<dbReference type="EMBL" id="AP019620">
    <property type="protein sequence ID" value="BBJ40463.1"/>
    <property type="molecule type" value="Genomic_DNA"/>
</dbReference>
<gene>
    <name evidence="1" type="ORF">SSPO_031810</name>
</gene>
<organism evidence="1 2">
    <name type="scientific">Streptomyces antimycoticus</name>
    <dbReference type="NCBI Taxonomy" id="68175"/>
    <lineage>
        <taxon>Bacteria</taxon>
        <taxon>Bacillati</taxon>
        <taxon>Actinomycetota</taxon>
        <taxon>Actinomycetes</taxon>
        <taxon>Kitasatosporales</taxon>
        <taxon>Streptomycetaceae</taxon>
        <taxon>Streptomyces</taxon>
        <taxon>Streptomyces violaceusniger group</taxon>
    </lineage>
</organism>
<dbReference type="Gene3D" id="3.40.50.2300">
    <property type="match status" value="1"/>
</dbReference>
<evidence type="ECO:0008006" key="3">
    <source>
        <dbReference type="Google" id="ProtNLM"/>
    </source>
</evidence>
<proteinExistence type="predicted"/>
<reference evidence="1 2" key="1">
    <citation type="journal article" date="2020" name="Int. J. Syst. Evol. Microbiol.">
        <title>Reclassification of Streptomyces castelarensis and Streptomyces sporoclivatus as later heterotypic synonyms of Streptomyces antimycoticus.</title>
        <authorList>
            <person name="Komaki H."/>
            <person name="Tamura T."/>
        </authorList>
    </citation>
    <scope>NUCLEOTIDE SEQUENCE [LARGE SCALE GENOMIC DNA]</scope>
    <source>
        <strain evidence="1 2">NBRC 100767</strain>
    </source>
</reference>
<accession>A0A499UGB2</accession>
<sequence>MTLASGPGGLLEVLVVDDDVRVARVNAAYVGKVAGFRVAGQAHSAAEALAVLETTPSIWCCSTTICRMRRGCRWCGGCGSSATTPTSSW</sequence>
<dbReference type="Proteomes" id="UP000463951">
    <property type="component" value="Chromosome"/>
</dbReference>
<evidence type="ECO:0000313" key="1">
    <source>
        <dbReference type="EMBL" id="BBJ40463.1"/>
    </source>
</evidence>
<name>A0A499UGB2_9ACTN</name>